<comment type="caution">
    <text evidence="2">The sequence shown here is derived from an EMBL/GenBank/DDBJ whole genome shotgun (WGS) entry which is preliminary data.</text>
</comment>
<name>A0ABN9TQ60_9DINO</name>
<feature type="region of interest" description="Disordered" evidence="1">
    <location>
        <begin position="1"/>
        <end position="93"/>
    </location>
</feature>
<keyword evidence="3" id="KW-1185">Reference proteome</keyword>
<evidence type="ECO:0000313" key="3">
    <source>
        <dbReference type="Proteomes" id="UP001189429"/>
    </source>
</evidence>
<evidence type="ECO:0000256" key="1">
    <source>
        <dbReference type="SAM" id="MobiDB-lite"/>
    </source>
</evidence>
<feature type="compositionally biased region" description="Low complexity" evidence="1">
    <location>
        <begin position="17"/>
        <end position="34"/>
    </location>
</feature>
<gene>
    <name evidence="2" type="ORF">PCOR1329_LOCUS41228</name>
</gene>
<organism evidence="2 3">
    <name type="scientific">Prorocentrum cordatum</name>
    <dbReference type="NCBI Taxonomy" id="2364126"/>
    <lineage>
        <taxon>Eukaryota</taxon>
        <taxon>Sar</taxon>
        <taxon>Alveolata</taxon>
        <taxon>Dinophyceae</taxon>
        <taxon>Prorocentrales</taxon>
        <taxon>Prorocentraceae</taxon>
        <taxon>Prorocentrum</taxon>
    </lineage>
</organism>
<proteinExistence type="predicted"/>
<sequence>MEGREEDEEEEEEKADGQANAPAVVGPAAPALGEAKGRGKMEGADEEEEETVDGPATPRACRGSRNGHPGRPPRIQKERPPGGRSIVQRGAMRGCRAVATPIGRTIPEKSDRLAGRSMVQRSASSKIYIIDADAHVCTYFESGVQGRAVATPNRPAARCQKREAAGRWAVSPAGDRRAWTPLGVPDPRWAREA</sequence>
<protein>
    <submittedName>
        <fullName evidence="2">Uncharacterized protein</fullName>
    </submittedName>
</protein>
<accession>A0ABN9TQ60</accession>
<evidence type="ECO:0000313" key="2">
    <source>
        <dbReference type="EMBL" id="CAK0848235.1"/>
    </source>
</evidence>
<dbReference type="Proteomes" id="UP001189429">
    <property type="component" value="Unassembled WGS sequence"/>
</dbReference>
<feature type="compositionally biased region" description="Acidic residues" evidence="1">
    <location>
        <begin position="1"/>
        <end position="14"/>
    </location>
</feature>
<dbReference type="EMBL" id="CAUYUJ010014961">
    <property type="protein sequence ID" value="CAK0848235.1"/>
    <property type="molecule type" value="Genomic_DNA"/>
</dbReference>
<reference evidence="2" key="1">
    <citation type="submission" date="2023-10" db="EMBL/GenBank/DDBJ databases">
        <authorList>
            <person name="Chen Y."/>
            <person name="Shah S."/>
            <person name="Dougan E. K."/>
            <person name="Thang M."/>
            <person name="Chan C."/>
        </authorList>
    </citation>
    <scope>NUCLEOTIDE SEQUENCE [LARGE SCALE GENOMIC DNA]</scope>
</reference>